<dbReference type="AlphaFoldDB" id="A0A8J2PKZ6"/>
<protein>
    <submittedName>
        <fullName evidence="1">Uncharacterized protein</fullName>
    </submittedName>
</protein>
<keyword evidence="2" id="KW-1185">Reference proteome</keyword>
<sequence length="156" mass="17203">MLISDWLTQTAKDEHVPNQDVLKEEEFNILLSLPRPIYVISIRARVRFARPAFANVHCLYEILNGPLQPIPNAGRDGDGVGIIEGLTINLDEATKYTMSVSNVLDDSTSIPNMVVKNDDTVVLHAGTSSDSESYSDNPNLTVPVVDEERSVTIKKP</sequence>
<dbReference type="EMBL" id="CAJVCH010395919">
    <property type="protein sequence ID" value="CAG7817499.1"/>
    <property type="molecule type" value="Genomic_DNA"/>
</dbReference>
<gene>
    <name evidence="1" type="ORF">AFUS01_LOCUS28064</name>
</gene>
<organism evidence="1 2">
    <name type="scientific">Allacma fusca</name>
    <dbReference type="NCBI Taxonomy" id="39272"/>
    <lineage>
        <taxon>Eukaryota</taxon>
        <taxon>Metazoa</taxon>
        <taxon>Ecdysozoa</taxon>
        <taxon>Arthropoda</taxon>
        <taxon>Hexapoda</taxon>
        <taxon>Collembola</taxon>
        <taxon>Symphypleona</taxon>
        <taxon>Sminthuridae</taxon>
        <taxon>Allacma</taxon>
    </lineage>
</organism>
<name>A0A8J2PKZ6_9HEXA</name>
<dbReference type="Proteomes" id="UP000708208">
    <property type="component" value="Unassembled WGS sequence"/>
</dbReference>
<evidence type="ECO:0000313" key="2">
    <source>
        <dbReference type="Proteomes" id="UP000708208"/>
    </source>
</evidence>
<comment type="caution">
    <text evidence="1">The sequence shown here is derived from an EMBL/GenBank/DDBJ whole genome shotgun (WGS) entry which is preliminary data.</text>
</comment>
<evidence type="ECO:0000313" key="1">
    <source>
        <dbReference type="EMBL" id="CAG7817499.1"/>
    </source>
</evidence>
<accession>A0A8J2PKZ6</accession>
<reference evidence="1" key="1">
    <citation type="submission" date="2021-06" db="EMBL/GenBank/DDBJ databases">
        <authorList>
            <person name="Hodson N. C."/>
            <person name="Mongue J. A."/>
            <person name="Jaron S. K."/>
        </authorList>
    </citation>
    <scope>NUCLEOTIDE SEQUENCE</scope>
</reference>
<proteinExistence type="predicted"/>